<feature type="transmembrane region" description="Helical" evidence="6">
    <location>
        <begin position="379"/>
        <end position="398"/>
    </location>
</feature>
<name>A0AAW2YJZ3_9EUKA</name>
<feature type="transmembrane region" description="Helical" evidence="6">
    <location>
        <begin position="189"/>
        <end position="211"/>
    </location>
</feature>
<feature type="transmembrane region" description="Helical" evidence="6">
    <location>
        <begin position="223"/>
        <end position="244"/>
    </location>
</feature>
<dbReference type="GO" id="GO:0016020">
    <property type="term" value="C:membrane"/>
    <property type="evidence" value="ECO:0007669"/>
    <property type="project" value="UniProtKB-SubCell"/>
</dbReference>
<protein>
    <recommendedName>
        <fullName evidence="8">GOST seven transmembrane domain-containing protein</fullName>
    </recommendedName>
</protein>
<feature type="transmembrane region" description="Helical" evidence="6">
    <location>
        <begin position="326"/>
        <end position="343"/>
    </location>
</feature>
<dbReference type="Proteomes" id="UP001431209">
    <property type="component" value="Unassembled WGS sequence"/>
</dbReference>
<feature type="signal peptide" evidence="7">
    <location>
        <begin position="1"/>
        <end position="22"/>
    </location>
</feature>
<evidence type="ECO:0000256" key="2">
    <source>
        <dbReference type="ARBA" id="ARBA00022692"/>
    </source>
</evidence>
<dbReference type="Pfam" id="PF06814">
    <property type="entry name" value="GOST_TM"/>
    <property type="match status" value="1"/>
</dbReference>
<keyword evidence="2 6" id="KW-0812">Transmembrane</keyword>
<dbReference type="AlphaFoldDB" id="A0AAW2YJZ3"/>
<evidence type="ECO:0000313" key="9">
    <source>
        <dbReference type="EMBL" id="KAL0477211.1"/>
    </source>
</evidence>
<feature type="transmembrane region" description="Helical" evidence="6">
    <location>
        <begin position="404"/>
        <end position="426"/>
    </location>
</feature>
<comment type="subcellular location">
    <subcellularLocation>
        <location evidence="1">Membrane</location>
        <topology evidence="1">Multi-pass membrane protein</topology>
    </subcellularLocation>
</comment>
<feature type="transmembrane region" description="Helical" evidence="6">
    <location>
        <begin position="297"/>
        <end position="314"/>
    </location>
</feature>
<accession>A0AAW2YJZ3</accession>
<evidence type="ECO:0000259" key="8">
    <source>
        <dbReference type="Pfam" id="PF06814"/>
    </source>
</evidence>
<keyword evidence="4 6" id="KW-1133">Transmembrane helix</keyword>
<keyword evidence="3 7" id="KW-0732">Signal</keyword>
<evidence type="ECO:0000256" key="3">
    <source>
        <dbReference type="ARBA" id="ARBA00022729"/>
    </source>
</evidence>
<dbReference type="GO" id="GO:0005794">
    <property type="term" value="C:Golgi apparatus"/>
    <property type="evidence" value="ECO:0007669"/>
    <property type="project" value="TreeGrafter"/>
</dbReference>
<keyword evidence="10" id="KW-1185">Reference proteome</keyword>
<proteinExistence type="predicted"/>
<reference evidence="9 10" key="1">
    <citation type="submission" date="2024-03" db="EMBL/GenBank/DDBJ databases">
        <title>The Acrasis kona genome and developmental transcriptomes reveal deep origins of eukaryotic multicellular pathways.</title>
        <authorList>
            <person name="Sheikh S."/>
            <person name="Fu C.-J."/>
            <person name="Brown M.W."/>
            <person name="Baldauf S.L."/>
        </authorList>
    </citation>
    <scope>NUCLEOTIDE SEQUENCE [LARGE SCALE GENOMIC DNA]</scope>
    <source>
        <strain evidence="9 10">ATCC MYA-3509</strain>
    </source>
</reference>
<feature type="chain" id="PRO_5043408189" description="GOST seven transmembrane domain-containing protein" evidence="7">
    <location>
        <begin position="23"/>
        <end position="454"/>
    </location>
</feature>
<evidence type="ECO:0000256" key="1">
    <source>
        <dbReference type="ARBA" id="ARBA00004141"/>
    </source>
</evidence>
<sequence>MKSMFRVLGLIISILLLQNAHCIFINKKLYTIAQAWNAVMIQDFGFEKGGTLAVSIKGIHDLAQQADLKFAVLPYNLLALVVSEGWDVKPELAAYLCQLPMTIIQPLESSYMFTDLNQTVYSMNTSLTPSIHPRVAENLINKTFVFVEPDHYAFILLRCEPTQTKTVLEIEFSMTAMNQRGQHLSTQNIPLILVSFVMFLFFVTLNFYWAFTVIKDRRHATGIHYVVGLALICQTIGMFGRFNHYQILSRLGSLPFSVSVTVDILAGISEAAFLLIMLLVSMGWTITIEDLGTKRQFIVLSFTTYMVFRILYAFCQQPALCPAYVLSFRVVKYLILFSIIIALNQTAERLSMLTSEQQFAANSSEVFIKLKMMKTFRSAFLLFIVTPLGMILVEYMVVSWVNSWVLWAINELVTLYINWIIVSVFCPKVYNVSDQPDEDAIVANAQNAQRVMDQ</sequence>
<comment type="caution">
    <text evidence="9">The sequence shown here is derived from an EMBL/GenBank/DDBJ whole genome shotgun (WGS) entry which is preliminary data.</text>
</comment>
<dbReference type="EMBL" id="JAOPGA020000155">
    <property type="protein sequence ID" value="KAL0477211.1"/>
    <property type="molecule type" value="Genomic_DNA"/>
</dbReference>
<evidence type="ECO:0000256" key="7">
    <source>
        <dbReference type="SAM" id="SignalP"/>
    </source>
</evidence>
<evidence type="ECO:0000313" key="10">
    <source>
        <dbReference type="Proteomes" id="UP001431209"/>
    </source>
</evidence>
<dbReference type="PANTHER" id="PTHR21229">
    <property type="entry name" value="LUNG SEVEN TRANSMEMBRANE RECEPTOR"/>
    <property type="match status" value="1"/>
</dbReference>
<dbReference type="InterPro" id="IPR053937">
    <property type="entry name" value="GOST_TM"/>
</dbReference>
<feature type="domain" description="GOST seven transmembrane" evidence="8">
    <location>
        <begin position="190"/>
        <end position="427"/>
    </location>
</feature>
<keyword evidence="5 6" id="KW-0472">Membrane</keyword>
<dbReference type="InterPro" id="IPR009637">
    <property type="entry name" value="GPR107/GPR108-like"/>
</dbReference>
<evidence type="ECO:0000256" key="5">
    <source>
        <dbReference type="ARBA" id="ARBA00023136"/>
    </source>
</evidence>
<feature type="transmembrane region" description="Helical" evidence="6">
    <location>
        <begin position="264"/>
        <end position="285"/>
    </location>
</feature>
<evidence type="ECO:0000256" key="6">
    <source>
        <dbReference type="SAM" id="Phobius"/>
    </source>
</evidence>
<gene>
    <name evidence="9" type="ORF">AKO1_005849</name>
</gene>
<organism evidence="9 10">
    <name type="scientific">Acrasis kona</name>
    <dbReference type="NCBI Taxonomy" id="1008807"/>
    <lineage>
        <taxon>Eukaryota</taxon>
        <taxon>Discoba</taxon>
        <taxon>Heterolobosea</taxon>
        <taxon>Tetramitia</taxon>
        <taxon>Eutetramitia</taxon>
        <taxon>Acrasidae</taxon>
        <taxon>Acrasis</taxon>
    </lineage>
</organism>
<evidence type="ECO:0000256" key="4">
    <source>
        <dbReference type="ARBA" id="ARBA00022989"/>
    </source>
</evidence>